<evidence type="ECO:0000313" key="3">
    <source>
        <dbReference type="Proteomes" id="UP001472866"/>
    </source>
</evidence>
<dbReference type="AlphaFoldDB" id="A0AAX4PGT5"/>
<sequence>MGAEVGAGGAGEPPAVVVVDAPTPAATLEDIKKVMLKPACFPPRKKTSSGGGFGRKKQQGKHQGKHALQKVDEGGDGETVETFWWEGHDSVLFLLYPNRIALRNALTRLSVFLEDPSESGRVVAPSDVRPGRFVAASYTGHNFRPADFARFASEARRQGHELDENEFKLAGLLASEFPGYEAGGEGPGWGCIATARGLNKAEVAGTLLHESMHGLFYADEGLRRASWSFWEDLSLPRKDLWRGFLGSLGYDSSNEELCVNEMLAYLATERDLLRRHAARSEGGEGEGATLEVVQADFVRFVEGHIPEPKPRLRGQYTAYS</sequence>
<gene>
    <name evidence="2" type="ORF">HKI87_11g67770</name>
</gene>
<evidence type="ECO:0000313" key="2">
    <source>
        <dbReference type="EMBL" id="WZN65220.1"/>
    </source>
</evidence>
<accession>A0AAX4PGT5</accession>
<dbReference type="EMBL" id="CP151511">
    <property type="protein sequence ID" value="WZN65220.1"/>
    <property type="molecule type" value="Genomic_DNA"/>
</dbReference>
<evidence type="ECO:0000256" key="1">
    <source>
        <dbReference type="SAM" id="MobiDB-lite"/>
    </source>
</evidence>
<proteinExistence type="predicted"/>
<organism evidence="2 3">
    <name type="scientific">Chloropicon roscoffensis</name>
    <dbReference type="NCBI Taxonomy" id="1461544"/>
    <lineage>
        <taxon>Eukaryota</taxon>
        <taxon>Viridiplantae</taxon>
        <taxon>Chlorophyta</taxon>
        <taxon>Chloropicophyceae</taxon>
        <taxon>Chloropicales</taxon>
        <taxon>Chloropicaceae</taxon>
        <taxon>Chloropicon</taxon>
    </lineage>
</organism>
<dbReference type="Proteomes" id="UP001472866">
    <property type="component" value="Chromosome 11"/>
</dbReference>
<feature type="compositionally biased region" description="Basic residues" evidence="1">
    <location>
        <begin position="54"/>
        <end position="68"/>
    </location>
</feature>
<keyword evidence="3" id="KW-1185">Reference proteome</keyword>
<protein>
    <submittedName>
        <fullName evidence="2">Uncharacterized protein</fullName>
    </submittedName>
</protein>
<feature type="region of interest" description="Disordered" evidence="1">
    <location>
        <begin position="40"/>
        <end position="73"/>
    </location>
</feature>
<reference evidence="2 3" key="1">
    <citation type="submission" date="2024-03" db="EMBL/GenBank/DDBJ databases">
        <title>Complete genome sequence of the green alga Chloropicon roscoffensis RCC1871.</title>
        <authorList>
            <person name="Lemieux C."/>
            <person name="Pombert J.-F."/>
            <person name="Otis C."/>
            <person name="Turmel M."/>
        </authorList>
    </citation>
    <scope>NUCLEOTIDE SEQUENCE [LARGE SCALE GENOMIC DNA]</scope>
    <source>
        <strain evidence="2 3">RCC1871</strain>
    </source>
</reference>
<name>A0AAX4PGT5_9CHLO</name>